<organism evidence="5 6">
    <name type="scientific">Nakamurella panacisegetis</name>
    <dbReference type="NCBI Taxonomy" id="1090615"/>
    <lineage>
        <taxon>Bacteria</taxon>
        <taxon>Bacillati</taxon>
        <taxon>Actinomycetota</taxon>
        <taxon>Actinomycetes</taxon>
        <taxon>Nakamurellales</taxon>
        <taxon>Nakamurellaceae</taxon>
        <taxon>Nakamurella</taxon>
    </lineage>
</organism>
<reference evidence="5 6" key="1">
    <citation type="submission" date="2016-10" db="EMBL/GenBank/DDBJ databases">
        <authorList>
            <person name="de Groot N.N."/>
        </authorList>
    </citation>
    <scope>NUCLEOTIDE SEQUENCE [LARGE SCALE GENOMIC DNA]</scope>
    <source>
        <strain evidence="6">P4-7,KCTC 19426,CECT 7604</strain>
    </source>
</reference>
<name>A0A1H0K820_9ACTN</name>
<evidence type="ECO:0000256" key="3">
    <source>
        <dbReference type="ARBA" id="ARBA00022777"/>
    </source>
</evidence>
<dbReference type="InterPro" id="IPR050406">
    <property type="entry name" value="FGGY_Carb_Kinase"/>
</dbReference>
<dbReference type="EMBL" id="LT629710">
    <property type="protein sequence ID" value="SDO52037.1"/>
    <property type="molecule type" value="Genomic_DNA"/>
</dbReference>
<keyword evidence="3 5" id="KW-0418">Kinase</keyword>
<dbReference type="Proteomes" id="UP000198741">
    <property type="component" value="Chromosome I"/>
</dbReference>
<evidence type="ECO:0000313" key="5">
    <source>
        <dbReference type="EMBL" id="SDO52037.1"/>
    </source>
</evidence>
<evidence type="ECO:0000256" key="1">
    <source>
        <dbReference type="ARBA" id="ARBA00009156"/>
    </source>
</evidence>
<dbReference type="STRING" id="1090615.SAMN04515671_1202"/>
<comment type="similarity">
    <text evidence="1">Belongs to the FGGY kinase family.</text>
</comment>
<dbReference type="Gene3D" id="3.30.420.40">
    <property type="match status" value="2"/>
</dbReference>
<feature type="domain" description="Carbohydrate kinase FGGY N-terminal" evidence="4">
    <location>
        <begin position="6"/>
        <end position="246"/>
    </location>
</feature>
<gene>
    <name evidence="5" type="ORF">SAMN04515671_1202</name>
</gene>
<sequence>MTTSILLGVDVGTSDSKVLATTTTGEEITSVSSATQWRNHGGQFTDTDPEKLASGVLALLDRAVAASRDLVGPVSVSAIAITGMAEAGVLLDESGVAVHPIMAWFDPRGGDEIQALPVPLLREFCGRTGLPANALATIAKLAWMRGQGTVLRGKQWLNVPEFLVHRLGGVRASEMSLAARTGLMDQDTGELWPEALAAIEADGSLIPPRVVAGTPLGRAGGPEVPVGIHGAVLTIAGHDHPVAAVGCGATGADEIFDSFGTAEALVRSVDGNLDAAARDRLASAGVNSVHHVLAGRRLLLGGTKAGLLLRRTLDMLGAGASERRAELDRSACELSDTAGEAATEGIRIWGAANNDGTLRINVTTDAVSPAAIWLATLDHAVDEAARCLDLMAAEIGPASAVVVAGGWTRMQSVRQSKESSLPNVRFSDRSQAGAFGATMFAAHAALVAERLTTTGDSSGNSLALPDGPSEAFAARYTHRTQTLEEITT</sequence>
<evidence type="ECO:0000313" key="6">
    <source>
        <dbReference type="Proteomes" id="UP000198741"/>
    </source>
</evidence>
<dbReference type="SUPFAM" id="SSF53067">
    <property type="entry name" value="Actin-like ATPase domain"/>
    <property type="match status" value="2"/>
</dbReference>
<accession>A0A1H0K820</accession>
<dbReference type="InterPro" id="IPR043129">
    <property type="entry name" value="ATPase_NBD"/>
</dbReference>
<dbReference type="GO" id="GO:0005975">
    <property type="term" value="P:carbohydrate metabolic process"/>
    <property type="evidence" value="ECO:0007669"/>
    <property type="project" value="InterPro"/>
</dbReference>
<dbReference type="PANTHER" id="PTHR43095">
    <property type="entry name" value="SUGAR KINASE"/>
    <property type="match status" value="1"/>
</dbReference>
<dbReference type="GO" id="GO:0016301">
    <property type="term" value="F:kinase activity"/>
    <property type="evidence" value="ECO:0007669"/>
    <property type="project" value="UniProtKB-KW"/>
</dbReference>
<dbReference type="AlphaFoldDB" id="A0A1H0K820"/>
<evidence type="ECO:0000256" key="2">
    <source>
        <dbReference type="ARBA" id="ARBA00022679"/>
    </source>
</evidence>
<protein>
    <submittedName>
        <fullName evidence="5">Sugar (Pentulose or hexulose) kinase</fullName>
    </submittedName>
</protein>
<dbReference type="OrthoDB" id="9782710at2"/>
<proteinExistence type="inferred from homology"/>
<dbReference type="InterPro" id="IPR018484">
    <property type="entry name" value="FGGY_N"/>
</dbReference>
<evidence type="ECO:0000259" key="4">
    <source>
        <dbReference type="Pfam" id="PF00370"/>
    </source>
</evidence>
<dbReference type="Pfam" id="PF00370">
    <property type="entry name" value="FGGY_N"/>
    <property type="match status" value="1"/>
</dbReference>
<keyword evidence="6" id="KW-1185">Reference proteome</keyword>
<keyword evidence="2" id="KW-0808">Transferase</keyword>
<dbReference type="CDD" id="cd07773">
    <property type="entry name" value="ASKHA_NBD_FGGY_FK"/>
    <property type="match status" value="1"/>
</dbReference>
<dbReference type="RefSeq" id="WP_157695217.1">
    <property type="nucleotide sequence ID" value="NZ_LT629710.1"/>
</dbReference>